<feature type="region of interest" description="Disordered" evidence="1">
    <location>
        <begin position="304"/>
        <end position="341"/>
    </location>
</feature>
<gene>
    <name evidence="2 4" type="primary">MTNAP1</name>
</gene>
<evidence type="ECO:0000256" key="1">
    <source>
        <dbReference type="SAM" id="MobiDB-lite"/>
    </source>
</evidence>
<organism evidence="2 3">
    <name type="scientific">Equus caballus</name>
    <name type="common">Horse</name>
    <dbReference type="NCBI Taxonomy" id="9796"/>
    <lineage>
        <taxon>Eukaryota</taxon>
        <taxon>Metazoa</taxon>
        <taxon>Chordata</taxon>
        <taxon>Craniata</taxon>
        <taxon>Vertebrata</taxon>
        <taxon>Euteleostomi</taxon>
        <taxon>Mammalia</taxon>
        <taxon>Eutheria</taxon>
        <taxon>Laurasiatheria</taxon>
        <taxon>Perissodactyla</taxon>
        <taxon>Equidae</taxon>
        <taxon>Equus</taxon>
    </lineage>
</organism>
<name>A0A3Q2I8N9_HORSE</name>
<dbReference type="Ensembl" id="ENSECAT00000037043.3">
    <property type="protein sequence ID" value="ENSECAP00000043774.2"/>
    <property type="gene ID" value="ENSECAG00000024819.4"/>
</dbReference>
<evidence type="ECO:0000313" key="4">
    <source>
        <dbReference type="VGNC" id="VGNC:51355"/>
    </source>
</evidence>
<accession>A0A3Q2I8N9</accession>
<reference evidence="2" key="2">
    <citation type="submission" date="2025-08" db="UniProtKB">
        <authorList>
            <consortium name="Ensembl"/>
        </authorList>
    </citation>
    <scope>IDENTIFICATION</scope>
    <source>
        <strain evidence="2">Thoroughbred</strain>
    </source>
</reference>
<reference evidence="2 3" key="1">
    <citation type="journal article" date="2009" name="Science">
        <title>Genome sequence, comparative analysis, and population genetics of the domestic horse.</title>
        <authorList>
            <consortium name="Broad Institute Genome Sequencing Platform"/>
            <consortium name="Broad Institute Whole Genome Assembly Team"/>
            <person name="Wade C.M."/>
            <person name="Giulotto E."/>
            <person name="Sigurdsson S."/>
            <person name="Zoli M."/>
            <person name="Gnerre S."/>
            <person name="Imsland F."/>
            <person name="Lear T.L."/>
            <person name="Adelson D.L."/>
            <person name="Bailey E."/>
            <person name="Bellone R.R."/>
            <person name="Bloecker H."/>
            <person name="Distl O."/>
            <person name="Edgar R.C."/>
            <person name="Garber M."/>
            <person name="Leeb T."/>
            <person name="Mauceli E."/>
            <person name="MacLeod J.N."/>
            <person name="Penedo M.C.T."/>
            <person name="Raison J.M."/>
            <person name="Sharpe T."/>
            <person name="Vogel J."/>
            <person name="Andersson L."/>
            <person name="Antczak D.F."/>
            <person name="Biagi T."/>
            <person name="Binns M.M."/>
            <person name="Chowdhary B.P."/>
            <person name="Coleman S.J."/>
            <person name="Della Valle G."/>
            <person name="Fryc S."/>
            <person name="Guerin G."/>
            <person name="Hasegawa T."/>
            <person name="Hill E.W."/>
            <person name="Jurka J."/>
            <person name="Kiialainen A."/>
            <person name="Lindgren G."/>
            <person name="Liu J."/>
            <person name="Magnani E."/>
            <person name="Mickelson J.R."/>
            <person name="Murray J."/>
            <person name="Nergadze S.G."/>
            <person name="Onofrio R."/>
            <person name="Pedroni S."/>
            <person name="Piras M.F."/>
            <person name="Raudsepp T."/>
            <person name="Rocchi M."/>
            <person name="Roeed K.H."/>
            <person name="Ryder O.A."/>
            <person name="Searle S."/>
            <person name="Skow L."/>
            <person name="Swinburne J.E."/>
            <person name="Syvaenen A.C."/>
            <person name="Tozaki T."/>
            <person name="Valberg S.J."/>
            <person name="Vaudin M."/>
            <person name="White J.R."/>
            <person name="Zody M.C."/>
            <person name="Lander E.S."/>
            <person name="Lindblad-Toh K."/>
        </authorList>
    </citation>
    <scope>NUCLEOTIDE SEQUENCE [LARGE SCALE GENOMIC DNA]</scope>
    <source>
        <strain evidence="2 3">Thoroughbred</strain>
    </source>
</reference>
<dbReference type="ExpressionAtlas" id="A0A3Q2I8N9">
    <property type="expression patterns" value="baseline"/>
</dbReference>
<feature type="compositionally biased region" description="Basic and acidic residues" evidence="1">
    <location>
        <begin position="239"/>
        <end position="249"/>
    </location>
</feature>
<feature type="region of interest" description="Disordered" evidence="1">
    <location>
        <begin position="40"/>
        <end position="76"/>
    </location>
</feature>
<feature type="region of interest" description="Disordered" evidence="1">
    <location>
        <begin position="129"/>
        <end position="186"/>
    </location>
</feature>
<feature type="compositionally biased region" description="Basic and acidic residues" evidence="1">
    <location>
        <begin position="137"/>
        <end position="148"/>
    </location>
</feature>
<sequence length="630" mass="69542">MEVCPYCKRPFKRLKSHLPHCKMIGSPVPADQKVCQSTPATLPRAKKAKGATKEAKERALGTESERRNPKLKKDAPERTVKSFPLLAIGLQTASNAKTDKDIKNQSQLSLKMLENTEPKITFEGETKAQFFASENTTPEKELEKDLPKSGKSRSTPSETEASLPQGPLFPSSANQGRKYSSPLRNDIQTTSANLRLDRIDPPRQKLLAKLLDMPSDDYHNSPMNLKYGVKRVRTSLSSNERDSKARGHFADVSSNVRDSESQEKNPESQVLRFKVSPLGKIQVRENEERGLKLEVEACGNKGNAEKSVSVTEMTSVSDDSKTDFSTDDSATEKKSQGEDSNLNLFMPRETACNDLLSVSQSCNQSLTSLALKFLQEEKAEACHHNRVPDVKALMESGDQPLQPEPGRRPQALHPGCQQSLHSTQHHASKSPFTSQITVVADRKSLPSSLGLEWFPELYPGYLGLGVFPGQPRYWNAMAQKPQLLSPQGERLSQVPLLERSSTAVRSLEPPTRITTSNFSLMRLLGAVQKGWIRCSATVKSGVGGITMLFTGCFVLCCSWSFRHLIHEELHAHPQHERTLAAWVSSVQPTAPRRGGCGGARLGKLGGRTLARHFTSHLGPVKVRKDLDLAA</sequence>
<feature type="compositionally biased region" description="Basic and acidic residues" evidence="1">
    <location>
        <begin position="318"/>
        <end position="337"/>
    </location>
</feature>
<reference evidence="2" key="3">
    <citation type="submission" date="2025-09" db="UniProtKB">
        <authorList>
            <consortium name="Ensembl"/>
        </authorList>
    </citation>
    <scope>IDENTIFICATION</scope>
    <source>
        <strain evidence="2">Thoroughbred</strain>
    </source>
</reference>
<dbReference type="AlphaFoldDB" id="A0A3Q2I8N9"/>
<dbReference type="Proteomes" id="UP000002281">
    <property type="component" value="Chromosome 11"/>
</dbReference>
<dbReference type="GO" id="GO:0042645">
    <property type="term" value="C:mitochondrial nucleoid"/>
    <property type="evidence" value="ECO:0007669"/>
    <property type="project" value="Ensembl"/>
</dbReference>
<dbReference type="PANTHER" id="PTHR16270">
    <property type="entry name" value="HYPOTHETICAL LOC287798"/>
    <property type="match status" value="1"/>
</dbReference>
<dbReference type="Bgee" id="ENSECAG00000024819">
    <property type="expression patterns" value="Expressed in testis and 23 other cell types or tissues"/>
</dbReference>
<feature type="compositionally biased region" description="Basic and acidic residues" evidence="1">
    <location>
        <begin position="51"/>
        <end position="76"/>
    </location>
</feature>
<feature type="compositionally biased region" description="Polar residues" evidence="1">
    <location>
        <begin position="152"/>
        <end position="162"/>
    </location>
</feature>
<dbReference type="GeneTree" id="ENSGT00510000049019"/>
<feature type="region of interest" description="Disordered" evidence="1">
    <location>
        <begin position="234"/>
        <end position="269"/>
    </location>
</feature>
<feature type="compositionally biased region" description="Polar residues" evidence="1">
    <location>
        <begin position="171"/>
        <end position="186"/>
    </location>
</feature>
<protein>
    <submittedName>
        <fullName evidence="2">Mitochondrial nucleoid associated protein 1</fullName>
    </submittedName>
</protein>
<feature type="compositionally biased region" description="Basic and acidic residues" evidence="1">
    <location>
        <begin position="257"/>
        <end position="266"/>
    </location>
</feature>
<dbReference type="VGNC" id="VGNC:51355">
    <property type="gene designation" value="MTNAP1"/>
</dbReference>
<dbReference type="InterPro" id="IPR037694">
    <property type="entry name" value="MTNAP1"/>
</dbReference>
<dbReference type="PANTHER" id="PTHR16270:SF5">
    <property type="entry name" value="HYPOTHETICAL LOC287798"/>
    <property type="match status" value="1"/>
</dbReference>
<proteinExistence type="predicted"/>
<keyword evidence="3" id="KW-1185">Reference proteome</keyword>
<feature type="region of interest" description="Disordered" evidence="1">
    <location>
        <begin position="396"/>
        <end position="432"/>
    </location>
</feature>
<evidence type="ECO:0000313" key="3">
    <source>
        <dbReference type="Proteomes" id="UP000002281"/>
    </source>
</evidence>
<evidence type="ECO:0000313" key="2">
    <source>
        <dbReference type="Ensembl" id="ENSECAP00000043774.2"/>
    </source>
</evidence>